<keyword evidence="9 12" id="KW-0333">Golgi apparatus</keyword>
<keyword evidence="7" id="KW-0735">Signal-anchor</keyword>
<keyword evidence="10 12" id="KW-0472">Membrane</keyword>
<organism evidence="16 17">
    <name type="scientific">Paralvinella palmiformis</name>
    <dbReference type="NCBI Taxonomy" id="53620"/>
    <lineage>
        <taxon>Eukaryota</taxon>
        <taxon>Metazoa</taxon>
        <taxon>Spiralia</taxon>
        <taxon>Lophotrochozoa</taxon>
        <taxon>Annelida</taxon>
        <taxon>Polychaeta</taxon>
        <taxon>Sedentaria</taxon>
        <taxon>Canalipalpata</taxon>
        <taxon>Terebellida</taxon>
        <taxon>Terebelliformia</taxon>
        <taxon>Alvinellidae</taxon>
        <taxon>Paralvinella</taxon>
    </lineage>
</organism>
<evidence type="ECO:0000256" key="1">
    <source>
        <dbReference type="ARBA" id="ARBA00004323"/>
    </source>
</evidence>
<evidence type="ECO:0000259" key="15">
    <source>
        <dbReference type="Pfam" id="PF17039"/>
    </source>
</evidence>
<dbReference type="GO" id="GO:0008417">
    <property type="term" value="F:fucosyltransferase activity"/>
    <property type="evidence" value="ECO:0007669"/>
    <property type="project" value="InterPro"/>
</dbReference>
<feature type="transmembrane region" description="Helical" evidence="12">
    <location>
        <begin position="111"/>
        <end position="132"/>
    </location>
</feature>
<feature type="domain" description="Fucosyltransferase C-terminal" evidence="14">
    <location>
        <begin position="273"/>
        <end position="438"/>
    </location>
</feature>
<evidence type="ECO:0000313" key="16">
    <source>
        <dbReference type="EMBL" id="KAK2168824.1"/>
    </source>
</evidence>
<dbReference type="GO" id="GO:0000139">
    <property type="term" value="C:Golgi membrane"/>
    <property type="evidence" value="ECO:0007669"/>
    <property type="project" value="UniProtKB-SubCell"/>
</dbReference>
<evidence type="ECO:0000256" key="3">
    <source>
        <dbReference type="ARBA" id="ARBA00008919"/>
    </source>
</evidence>
<feature type="signal peptide" evidence="13">
    <location>
        <begin position="1"/>
        <end position="22"/>
    </location>
</feature>
<evidence type="ECO:0000259" key="14">
    <source>
        <dbReference type="Pfam" id="PF00852"/>
    </source>
</evidence>
<dbReference type="InterPro" id="IPR031481">
    <property type="entry name" value="Glyco_tran_10_N"/>
</dbReference>
<keyword evidence="11" id="KW-0325">Glycoprotein</keyword>
<dbReference type="InterPro" id="IPR038577">
    <property type="entry name" value="GT10-like_C_sf"/>
</dbReference>
<evidence type="ECO:0000256" key="2">
    <source>
        <dbReference type="ARBA" id="ARBA00004922"/>
    </source>
</evidence>
<dbReference type="Proteomes" id="UP001208570">
    <property type="component" value="Unassembled WGS sequence"/>
</dbReference>
<evidence type="ECO:0000256" key="12">
    <source>
        <dbReference type="RuleBase" id="RU003832"/>
    </source>
</evidence>
<dbReference type="PANTHER" id="PTHR48438">
    <property type="entry name" value="ALPHA-(1,3)-FUCOSYLTRANSFERASE C-RELATED"/>
    <property type="match status" value="1"/>
</dbReference>
<evidence type="ECO:0000256" key="9">
    <source>
        <dbReference type="ARBA" id="ARBA00023034"/>
    </source>
</evidence>
<proteinExistence type="inferred from homology"/>
<keyword evidence="8 12" id="KW-1133">Transmembrane helix</keyword>
<dbReference type="InterPro" id="IPR055270">
    <property type="entry name" value="Glyco_tran_10_C"/>
</dbReference>
<comment type="similarity">
    <text evidence="3 12">Belongs to the glycosyltransferase 10 family.</text>
</comment>
<evidence type="ECO:0000256" key="13">
    <source>
        <dbReference type="SAM" id="SignalP"/>
    </source>
</evidence>
<evidence type="ECO:0000256" key="11">
    <source>
        <dbReference type="ARBA" id="ARBA00023180"/>
    </source>
</evidence>
<dbReference type="AlphaFoldDB" id="A0AAD9KCT1"/>
<evidence type="ECO:0000256" key="7">
    <source>
        <dbReference type="ARBA" id="ARBA00022968"/>
    </source>
</evidence>
<dbReference type="SUPFAM" id="SSF53756">
    <property type="entry name" value="UDP-Glycosyltransferase/glycogen phosphorylase"/>
    <property type="match status" value="1"/>
</dbReference>
<keyword evidence="17" id="KW-1185">Reference proteome</keyword>
<evidence type="ECO:0000256" key="4">
    <source>
        <dbReference type="ARBA" id="ARBA00022676"/>
    </source>
</evidence>
<dbReference type="EMBL" id="JAODUP010000014">
    <property type="protein sequence ID" value="KAK2168824.1"/>
    <property type="molecule type" value="Genomic_DNA"/>
</dbReference>
<dbReference type="Pfam" id="PF00852">
    <property type="entry name" value="Glyco_transf_10"/>
    <property type="match status" value="1"/>
</dbReference>
<feature type="domain" description="Fucosyltransferase N-terminal" evidence="15">
    <location>
        <begin position="146"/>
        <end position="254"/>
    </location>
</feature>
<evidence type="ECO:0000256" key="8">
    <source>
        <dbReference type="ARBA" id="ARBA00022989"/>
    </source>
</evidence>
<accession>A0AAD9KCT1</accession>
<dbReference type="GO" id="GO:0032580">
    <property type="term" value="C:Golgi cisterna membrane"/>
    <property type="evidence" value="ECO:0007669"/>
    <property type="project" value="UniProtKB-SubCell"/>
</dbReference>
<comment type="pathway">
    <text evidence="2">Protein modification; protein glycosylation.</text>
</comment>
<feature type="chain" id="PRO_5041924769" description="Fucosyltransferase" evidence="13">
    <location>
        <begin position="23"/>
        <end position="464"/>
    </location>
</feature>
<dbReference type="Gene3D" id="3.40.50.11660">
    <property type="entry name" value="Glycosyl transferase family 10, C-terminal domain"/>
    <property type="match status" value="1"/>
</dbReference>
<evidence type="ECO:0000256" key="10">
    <source>
        <dbReference type="ARBA" id="ARBA00023136"/>
    </source>
</evidence>
<dbReference type="EC" id="2.4.1.-" evidence="12"/>
<keyword evidence="13" id="KW-0732">Signal</keyword>
<dbReference type="PANTHER" id="PTHR48438:SF1">
    <property type="entry name" value="ALPHA-(1,3)-FUCOSYLTRANSFERASE C-RELATED"/>
    <property type="match status" value="1"/>
</dbReference>
<comment type="subcellular location">
    <subcellularLocation>
        <location evidence="1">Golgi apparatus membrane</location>
        <topology evidence="1">Single-pass type II membrane protein</topology>
    </subcellularLocation>
    <subcellularLocation>
        <location evidence="12">Golgi apparatus</location>
        <location evidence="12">Golgi stack membrane</location>
        <topology evidence="12">Single-pass type II membrane protein</topology>
    </subcellularLocation>
</comment>
<evidence type="ECO:0000256" key="5">
    <source>
        <dbReference type="ARBA" id="ARBA00022679"/>
    </source>
</evidence>
<name>A0AAD9KCT1_9ANNE</name>
<evidence type="ECO:0000256" key="6">
    <source>
        <dbReference type="ARBA" id="ARBA00022692"/>
    </source>
</evidence>
<keyword evidence="5 12" id="KW-0808">Transferase</keyword>
<keyword evidence="4 12" id="KW-0328">Glycosyltransferase</keyword>
<gene>
    <name evidence="16" type="ORF">LSH36_14g12089</name>
</gene>
<keyword evidence="6 12" id="KW-0812">Transmembrane</keyword>
<dbReference type="Pfam" id="PF17039">
    <property type="entry name" value="Glyco_tran_10_N"/>
    <property type="match status" value="1"/>
</dbReference>
<dbReference type="InterPro" id="IPR001503">
    <property type="entry name" value="Glyco_trans_10"/>
</dbReference>
<dbReference type="FunFam" id="3.40.50.11660:FF:000004">
    <property type="entry name" value="Glycoprotein 3-alpha-L-fucosyltransferase A"/>
    <property type="match status" value="1"/>
</dbReference>
<sequence>MHEYVTVAVVILILSEFLPSKGQTNIIVKSPIRLQYSNHCFRRTSRNQTRIRQPTVLYLRFAEQNRQSSPPHGNNKSSHLASEKALVADDLSMAIIRLLVTRLLRQMTRPAFLVTVIVLGLCSVYYLGYIQMTRAYSLIRRQTSSSTLILLWDFYDDDNFNQRLNGMMQNGGCPVSNCRFTTSRDDMDLSDAVIFNPILQRSYLPQRSFPGQIYVMYNMEPPTSFIDYPFDKYRGQYNLTMTYLDHPDTDIRIPLGYVMRRQNNSTVRKVTMRTKSRMVAWVVSNCNATGQRWRYAKELSKYIQVDVYGQCGALTCGKHCFRNIEKKYKFYLAFEKCYCKQYLTEKVFRTLNYNIVPIVLGGADYSELFPRHSYIDVRDFRSPKHLASYLKELDQNNHHYVEYFSWKMHLKAVDGRNKTAAFCRLCEVLHDRSYPYKKDFDLEDFWSVSDTCLLGDEEKAALNL</sequence>
<evidence type="ECO:0000313" key="17">
    <source>
        <dbReference type="Proteomes" id="UP001208570"/>
    </source>
</evidence>
<comment type="caution">
    <text evidence="16">The sequence shown here is derived from an EMBL/GenBank/DDBJ whole genome shotgun (WGS) entry which is preliminary data.</text>
</comment>
<protein>
    <recommendedName>
        <fullName evidence="12">Fucosyltransferase</fullName>
        <ecNumber evidence="12">2.4.1.-</ecNumber>
    </recommendedName>
</protein>
<reference evidence="16" key="1">
    <citation type="journal article" date="2023" name="Mol. Biol. Evol.">
        <title>Third-Generation Sequencing Reveals the Adaptive Role of the Epigenome in Three Deep-Sea Polychaetes.</title>
        <authorList>
            <person name="Perez M."/>
            <person name="Aroh O."/>
            <person name="Sun Y."/>
            <person name="Lan Y."/>
            <person name="Juniper S.K."/>
            <person name="Young C.R."/>
            <person name="Angers B."/>
            <person name="Qian P.Y."/>
        </authorList>
    </citation>
    <scope>NUCLEOTIDE SEQUENCE</scope>
    <source>
        <strain evidence="16">P08H-3</strain>
    </source>
</reference>